<dbReference type="OrthoDB" id="691257at2759"/>
<dbReference type="Proteomes" id="UP000324897">
    <property type="component" value="Chromosome 6"/>
</dbReference>
<dbReference type="InterPro" id="IPR004252">
    <property type="entry name" value="Probable_transposase_24"/>
</dbReference>
<accession>A0A5J9WP07</accession>
<dbReference type="Pfam" id="PF03004">
    <property type="entry name" value="Transposase_24"/>
    <property type="match status" value="1"/>
</dbReference>
<dbReference type="EMBL" id="RWGY01000002">
    <property type="protein sequence ID" value="TVU50482.1"/>
    <property type="molecule type" value="Genomic_DNA"/>
</dbReference>
<proteinExistence type="predicted"/>
<dbReference type="AlphaFoldDB" id="A0A5J9WP07"/>
<gene>
    <name evidence="1" type="ORF">EJB05_01854</name>
</gene>
<reference evidence="1 2" key="1">
    <citation type="journal article" date="2019" name="Sci. Rep.">
        <title>A high-quality genome of Eragrostis curvula grass provides insights into Poaceae evolution and supports new strategies to enhance forage quality.</title>
        <authorList>
            <person name="Carballo J."/>
            <person name="Santos B.A.C.M."/>
            <person name="Zappacosta D."/>
            <person name="Garbus I."/>
            <person name="Selva J.P."/>
            <person name="Gallo C.A."/>
            <person name="Diaz A."/>
            <person name="Albertini E."/>
            <person name="Caccamo M."/>
            <person name="Echenique V."/>
        </authorList>
    </citation>
    <scope>NUCLEOTIDE SEQUENCE [LARGE SCALE GENOMIC DNA]</scope>
    <source>
        <strain evidence="2">cv. Victoria</strain>
        <tissue evidence="1">Leaf</tissue>
    </source>
</reference>
<keyword evidence="2" id="KW-1185">Reference proteome</keyword>
<dbReference type="Gramene" id="TVU50482">
    <property type="protein sequence ID" value="TVU50482"/>
    <property type="gene ID" value="EJB05_01854"/>
</dbReference>
<name>A0A5J9WP07_9POAL</name>
<evidence type="ECO:0000313" key="2">
    <source>
        <dbReference type="Proteomes" id="UP000324897"/>
    </source>
</evidence>
<protein>
    <submittedName>
        <fullName evidence="1">Uncharacterized protein</fullName>
    </submittedName>
</protein>
<feature type="non-terminal residue" evidence="1">
    <location>
        <position position="1"/>
    </location>
</feature>
<evidence type="ECO:0000313" key="1">
    <source>
        <dbReference type="EMBL" id="TVU50482.1"/>
    </source>
</evidence>
<organism evidence="1 2">
    <name type="scientific">Eragrostis curvula</name>
    <name type="common">weeping love grass</name>
    <dbReference type="NCBI Taxonomy" id="38414"/>
    <lineage>
        <taxon>Eukaryota</taxon>
        <taxon>Viridiplantae</taxon>
        <taxon>Streptophyta</taxon>
        <taxon>Embryophyta</taxon>
        <taxon>Tracheophyta</taxon>
        <taxon>Spermatophyta</taxon>
        <taxon>Magnoliopsida</taxon>
        <taxon>Liliopsida</taxon>
        <taxon>Poales</taxon>
        <taxon>Poaceae</taxon>
        <taxon>PACMAD clade</taxon>
        <taxon>Chloridoideae</taxon>
        <taxon>Eragrostideae</taxon>
        <taxon>Eragrostidinae</taxon>
        <taxon>Eragrostis</taxon>
    </lineage>
</organism>
<comment type="caution">
    <text evidence="1">The sequence shown here is derived from an EMBL/GenBank/DDBJ whole genome shotgun (WGS) entry which is preliminary data.</text>
</comment>
<dbReference type="PANTHER" id="PTHR33063">
    <property type="entry name" value="OS02G0583500 PROTEIN"/>
    <property type="match status" value="1"/>
</dbReference>
<sequence>MPELFFFGASGFRCVDCQHLDTTNKIVKDACVDILKSGTHQLRYRLKKKYFDGVPANEVSTTSPVSSMTDEQWGKLVKMWSSPKHKEICLLNQHNREKVQFNHRTGSRCYITQLHALGDKYKDEDPTPLELFKEFHSSQKIAMMDNPVEEGQEPPSTESAIREVVRSNTFLRAAGISLNKRSIVSRSSQFQDLTWELYLEKVRRDELRETIEQQNLQLADFWKISVEATEARRTTTAQLEALRKETARKAEMVQSFRMVLGVEGQVWVCDC</sequence>
<dbReference type="PANTHER" id="PTHR33063:SF16">
    <property type="entry name" value="OS02G0241300 PROTEIN"/>
    <property type="match status" value="1"/>
</dbReference>